<dbReference type="EMBL" id="KI681198">
    <property type="protein sequence ID" value="ETL86776.1"/>
    <property type="molecule type" value="Genomic_DNA"/>
</dbReference>
<dbReference type="AlphaFoldDB" id="W2KNG9"/>
<proteinExistence type="predicted"/>
<name>W2KNG9_PHYNI</name>
<keyword evidence="1" id="KW-0175">Coiled coil</keyword>
<feature type="non-terminal residue" evidence="3">
    <location>
        <position position="1"/>
    </location>
</feature>
<feature type="region of interest" description="Disordered" evidence="2">
    <location>
        <begin position="18"/>
        <end position="112"/>
    </location>
</feature>
<protein>
    <submittedName>
        <fullName evidence="3">Uncharacterized protein</fullName>
    </submittedName>
</protein>
<accession>W2KNG9</accession>
<feature type="coiled-coil region" evidence="1">
    <location>
        <begin position="162"/>
        <end position="189"/>
    </location>
</feature>
<feature type="compositionally biased region" description="Low complexity" evidence="2">
    <location>
        <begin position="51"/>
        <end position="66"/>
    </location>
</feature>
<dbReference type="Proteomes" id="UP000054423">
    <property type="component" value="Unassembled WGS sequence"/>
</dbReference>
<evidence type="ECO:0000256" key="1">
    <source>
        <dbReference type="SAM" id="Coils"/>
    </source>
</evidence>
<evidence type="ECO:0000256" key="2">
    <source>
        <dbReference type="SAM" id="MobiDB-lite"/>
    </source>
</evidence>
<reference evidence="3" key="1">
    <citation type="submission" date="2013-11" db="EMBL/GenBank/DDBJ databases">
        <title>The Genome Sequence of Phytophthora parasitica CHvinca01.</title>
        <authorList>
            <consortium name="The Broad Institute Genomics Platform"/>
            <person name="Russ C."/>
            <person name="Tyler B."/>
            <person name="Panabieres F."/>
            <person name="Shan W."/>
            <person name="Tripathy S."/>
            <person name="Grunwald N."/>
            <person name="Machado M."/>
            <person name="Johnson C.S."/>
            <person name="Arredondo F."/>
            <person name="Hong C."/>
            <person name="Coffey M."/>
            <person name="Young S.K."/>
            <person name="Zeng Q."/>
            <person name="Gargeya S."/>
            <person name="Fitzgerald M."/>
            <person name="Abouelleil A."/>
            <person name="Alvarado L."/>
            <person name="Chapman S.B."/>
            <person name="Gainer-Dewar J."/>
            <person name="Goldberg J."/>
            <person name="Griggs A."/>
            <person name="Gujja S."/>
            <person name="Hansen M."/>
            <person name="Howarth C."/>
            <person name="Imamovic A."/>
            <person name="Ireland A."/>
            <person name="Larimer J."/>
            <person name="McCowan C."/>
            <person name="Murphy C."/>
            <person name="Pearson M."/>
            <person name="Poon T.W."/>
            <person name="Priest M."/>
            <person name="Roberts A."/>
            <person name="Saif S."/>
            <person name="Shea T."/>
            <person name="Sykes S."/>
            <person name="Wortman J."/>
            <person name="Nusbaum C."/>
            <person name="Birren B."/>
        </authorList>
    </citation>
    <scope>NUCLEOTIDE SEQUENCE [LARGE SCALE GENOMIC DNA]</scope>
    <source>
        <strain evidence="3">CHvinca01</strain>
    </source>
</reference>
<organism evidence="3">
    <name type="scientific">Phytophthora nicotianae</name>
    <name type="common">Potato buckeye rot agent</name>
    <name type="synonym">Phytophthora parasitica</name>
    <dbReference type="NCBI Taxonomy" id="4792"/>
    <lineage>
        <taxon>Eukaryota</taxon>
        <taxon>Sar</taxon>
        <taxon>Stramenopiles</taxon>
        <taxon>Oomycota</taxon>
        <taxon>Peronosporomycetes</taxon>
        <taxon>Peronosporales</taxon>
        <taxon>Peronosporaceae</taxon>
        <taxon>Phytophthora</taxon>
    </lineage>
</organism>
<evidence type="ECO:0000313" key="3">
    <source>
        <dbReference type="EMBL" id="ETL86776.1"/>
    </source>
</evidence>
<gene>
    <name evidence="3" type="ORF">L917_13847</name>
</gene>
<sequence length="227" mass="24322">AIATAVVRAFSVVRTGPQQFVENQSGGRPEEGKRQLPSPRPHKYLDAALQPSATTPVPTTSVSPPALQDAPPRSLVISTRDEDPAQATDEGLAGSSLTPYGTHRHVPTEPVAPLPSIYDGGAAATQQKKTMGGWQASQIHVASTNLPETGHVRASTLKDEGVMDYVGDLQRMRRELERMEITITEGELASTVLSNAVGVYSSVANEHTQRVSRLRGGMTRTSAFKMQ</sequence>
<dbReference type="VEuPathDB" id="FungiDB:PPTG_11190"/>
<dbReference type="OrthoDB" id="10437646at2759"/>